<organism evidence="1">
    <name type="scientific">marine sediment metagenome</name>
    <dbReference type="NCBI Taxonomy" id="412755"/>
    <lineage>
        <taxon>unclassified sequences</taxon>
        <taxon>metagenomes</taxon>
        <taxon>ecological metagenomes</taxon>
    </lineage>
</organism>
<sequence>MNWYRQSQKSWYNKAKEQGIEVSNKLRDHLDKMFGFGKYKPKSTKKKEKKEKCNDYCHSLDPHCDGGDDGW</sequence>
<dbReference type="EMBL" id="LAZR01009599">
    <property type="protein sequence ID" value="KKM71641.1"/>
    <property type="molecule type" value="Genomic_DNA"/>
</dbReference>
<name>A0A0F9KAE6_9ZZZZ</name>
<accession>A0A0F9KAE6</accession>
<gene>
    <name evidence="1" type="ORF">LCGC14_1428610</name>
</gene>
<protein>
    <submittedName>
        <fullName evidence="1">Uncharacterized protein</fullName>
    </submittedName>
</protein>
<evidence type="ECO:0000313" key="1">
    <source>
        <dbReference type="EMBL" id="KKM71641.1"/>
    </source>
</evidence>
<comment type="caution">
    <text evidence="1">The sequence shown here is derived from an EMBL/GenBank/DDBJ whole genome shotgun (WGS) entry which is preliminary data.</text>
</comment>
<dbReference type="AlphaFoldDB" id="A0A0F9KAE6"/>
<proteinExistence type="predicted"/>
<reference evidence="1" key="1">
    <citation type="journal article" date="2015" name="Nature">
        <title>Complex archaea that bridge the gap between prokaryotes and eukaryotes.</title>
        <authorList>
            <person name="Spang A."/>
            <person name="Saw J.H."/>
            <person name="Jorgensen S.L."/>
            <person name="Zaremba-Niedzwiedzka K."/>
            <person name="Martijn J."/>
            <person name="Lind A.E."/>
            <person name="van Eijk R."/>
            <person name="Schleper C."/>
            <person name="Guy L."/>
            <person name="Ettema T.J."/>
        </authorList>
    </citation>
    <scope>NUCLEOTIDE SEQUENCE</scope>
</reference>